<evidence type="ECO:0000313" key="3">
    <source>
        <dbReference type="Proteomes" id="UP001064489"/>
    </source>
</evidence>
<dbReference type="AlphaFoldDB" id="A0AAD5NWA0"/>
<keyword evidence="3" id="KW-1185">Reference proteome</keyword>
<feature type="compositionally biased region" description="Polar residues" evidence="1">
    <location>
        <begin position="12"/>
        <end position="27"/>
    </location>
</feature>
<feature type="compositionally biased region" description="Low complexity" evidence="1">
    <location>
        <begin position="62"/>
        <end position="78"/>
    </location>
</feature>
<comment type="caution">
    <text evidence="2">The sequence shown here is derived from an EMBL/GenBank/DDBJ whole genome shotgun (WGS) entry which is preliminary data.</text>
</comment>
<dbReference type="Proteomes" id="UP001064489">
    <property type="component" value="Chromosome 3"/>
</dbReference>
<protein>
    <submittedName>
        <fullName evidence="2">Uncharacterized protein</fullName>
    </submittedName>
</protein>
<accession>A0AAD5NWA0</accession>
<feature type="compositionally biased region" description="Basic and acidic residues" evidence="1">
    <location>
        <begin position="28"/>
        <end position="43"/>
    </location>
</feature>
<evidence type="ECO:0000313" key="2">
    <source>
        <dbReference type="EMBL" id="KAI9185043.1"/>
    </source>
</evidence>
<sequence length="234" mass="26728">MTRATTAAERINQANISSSSRTRNQYQKQDHYNEKHKSHELTNRHHHQHLRRRRTLSDSDRSTNTARDTTRASSSTSRLSRFDGFSTIAVCDCSKFRRRISSLNQLQRHHQTSHESSRFEFDGLLTRAVHGSRSNIKPQVRLQQHRQKSLPSLIDGLTTRAVHGSRSGNIKPPLVRQQPGLFMVDNHLSTKAVHGPRSGKIKLPDWLQQHHGIQSSRFDSHSTKAVQGSRSGRI</sequence>
<reference evidence="2" key="2">
    <citation type="submission" date="2023-02" db="EMBL/GenBank/DDBJ databases">
        <authorList>
            <person name="Swenson N.G."/>
            <person name="Wegrzyn J.L."/>
            <person name="Mcevoy S.L."/>
        </authorList>
    </citation>
    <scope>NUCLEOTIDE SEQUENCE</scope>
    <source>
        <strain evidence="2">91603</strain>
        <tissue evidence="2">Leaf</tissue>
    </source>
</reference>
<feature type="compositionally biased region" description="Basic residues" evidence="1">
    <location>
        <begin position="44"/>
        <end position="54"/>
    </location>
</feature>
<gene>
    <name evidence="2" type="ORF">LWI28_003610</name>
</gene>
<name>A0AAD5NWA0_ACENE</name>
<organism evidence="2 3">
    <name type="scientific">Acer negundo</name>
    <name type="common">Box elder</name>
    <dbReference type="NCBI Taxonomy" id="4023"/>
    <lineage>
        <taxon>Eukaryota</taxon>
        <taxon>Viridiplantae</taxon>
        <taxon>Streptophyta</taxon>
        <taxon>Embryophyta</taxon>
        <taxon>Tracheophyta</taxon>
        <taxon>Spermatophyta</taxon>
        <taxon>Magnoliopsida</taxon>
        <taxon>eudicotyledons</taxon>
        <taxon>Gunneridae</taxon>
        <taxon>Pentapetalae</taxon>
        <taxon>rosids</taxon>
        <taxon>malvids</taxon>
        <taxon>Sapindales</taxon>
        <taxon>Sapindaceae</taxon>
        <taxon>Hippocastanoideae</taxon>
        <taxon>Acereae</taxon>
        <taxon>Acer</taxon>
    </lineage>
</organism>
<feature type="region of interest" description="Disordered" evidence="1">
    <location>
        <begin position="1"/>
        <end position="78"/>
    </location>
</feature>
<reference evidence="2" key="1">
    <citation type="journal article" date="2022" name="Plant J.">
        <title>Strategies of tolerance reflected in two North American maple genomes.</title>
        <authorList>
            <person name="McEvoy S.L."/>
            <person name="Sezen U.U."/>
            <person name="Trouern-Trend A."/>
            <person name="McMahon S.M."/>
            <person name="Schaberg P.G."/>
            <person name="Yang J."/>
            <person name="Wegrzyn J.L."/>
            <person name="Swenson N.G."/>
        </authorList>
    </citation>
    <scope>NUCLEOTIDE SEQUENCE</scope>
    <source>
        <strain evidence="2">91603</strain>
    </source>
</reference>
<feature type="region of interest" description="Disordered" evidence="1">
    <location>
        <begin position="212"/>
        <end position="234"/>
    </location>
</feature>
<proteinExistence type="predicted"/>
<dbReference type="EMBL" id="JAJSOW010000100">
    <property type="protein sequence ID" value="KAI9185043.1"/>
    <property type="molecule type" value="Genomic_DNA"/>
</dbReference>
<evidence type="ECO:0000256" key="1">
    <source>
        <dbReference type="SAM" id="MobiDB-lite"/>
    </source>
</evidence>